<dbReference type="InterPro" id="IPR041504">
    <property type="entry name" value="AidB_N"/>
</dbReference>
<dbReference type="Gene3D" id="6.10.250.600">
    <property type="match status" value="1"/>
</dbReference>
<comment type="similarity">
    <text evidence="1 4">Belongs to the acyl-CoA dehydrogenase family.</text>
</comment>
<accession>A0A0A1T4H8</accession>
<evidence type="ECO:0000313" key="8">
    <source>
        <dbReference type="EMBL" id="CEJ89689.1"/>
    </source>
</evidence>
<feature type="domain" description="Acyl-CoA dehydrogenase/oxidase C-terminal" evidence="5">
    <location>
        <begin position="312"/>
        <end position="481"/>
    </location>
</feature>
<evidence type="ECO:0008006" key="10">
    <source>
        <dbReference type="Google" id="ProtNLM"/>
    </source>
</evidence>
<keyword evidence="4" id="KW-0560">Oxidoreductase</keyword>
<keyword evidence="9" id="KW-1185">Reference proteome</keyword>
<evidence type="ECO:0000256" key="2">
    <source>
        <dbReference type="ARBA" id="ARBA00022630"/>
    </source>
</evidence>
<sequence length="637" mass="70213">MAPNTTPKPATADTGFIFRMSERQDPLESDPYFGRLLRAYLPSDIHAAVQPEVARVAQESISEKILTWGANAESQQPYVKTHNVWGARHDTDKLITSEGWKELRAWGARNGVVALAYESNFREYKRLVQHATNYFTSTASGLTNCPLSMTDGAAKLIGQILPTLPSCHPFHDVYKRLTAREDGWTSGQWMTERPGGSDVQNTETWAKYSPLTEKQGNCGRIDQGDYLVSGFKFFSSATDANVTVLLAKTESGKLSAFVAPLTKTIVDQDGQEKVVTNGVRIHRLKQKLGTKQLPTAELELKEMRAHLIGPLDRGVKTIADILNITRVHAMMGSASGWRRCVGISKAFAKARMSWGVPLWLLPLHLRTLAEMELKLRACLQVGFFTVALMSYTENGFPSAGETTHKIPFPQAGEEATVVLRTMTALGKAVVCKNATLGIQECMEALGGVGYMDEPEEPENVARALRDIAVNSIWEGTTNVLSSEMVGNLQRGNRCEIFRGWLDHALASVKNATMRGILQASWERVYASLQASPMDTLGNGRRIMFSLAWTVMGMLLALDAERDNDAIAVELAQRWILDGDGGVGDWLLHGVGAKDSARRPDDQIEGQDRAKWDCRIVWGVEMPDLASVGSKMLAKSKM</sequence>
<dbReference type="Pfam" id="PF02770">
    <property type="entry name" value="Acyl-CoA_dh_M"/>
    <property type="match status" value="1"/>
</dbReference>
<comment type="cofactor">
    <cofactor evidence="4">
        <name>FAD</name>
        <dbReference type="ChEBI" id="CHEBI:57692"/>
    </cofactor>
</comment>
<dbReference type="EMBL" id="CDHN01000003">
    <property type="protein sequence ID" value="CEJ89689.1"/>
    <property type="molecule type" value="Genomic_DNA"/>
</dbReference>
<dbReference type="PANTHER" id="PTHR42707">
    <property type="entry name" value="ACYL-COA DEHYDROGENASE"/>
    <property type="match status" value="1"/>
</dbReference>
<dbReference type="GO" id="GO:0003995">
    <property type="term" value="F:acyl-CoA dehydrogenase activity"/>
    <property type="evidence" value="ECO:0007669"/>
    <property type="project" value="TreeGrafter"/>
</dbReference>
<keyword evidence="3 4" id="KW-0274">FAD</keyword>
<evidence type="ECO:0000259" key="7">
    <source>
        <dbReference type="Pfam" id="PF18158"/>
    </source>
</evidence>
<dbReference type="Gene3D" id="1.20.140.10">
    <property type="entry name" value="Butyryl-CoA Dehydrogenase, subunit A, domain 3"/>
    <property type="match status" value="1"/>
</dbReference>
<dbReference type="HOGENOM" id="CLU_016513_1_1_1"/>
<keyword evidence="2 4" id="KW-0285">Flavoprotein</keyword>
<dbReference type="SUPFAM" id="SSF56645">
    <property type="entry name" value="Acyl-CoA dehydrogenase NM domain-like"/>
    <property type="match status" value="1"/>
</dbReference>
<dbReference type="STRING" id="1531966.A0A0A1T4H8"/>
<dbReference type="InterPro" id="IPR009075">
    <property type="entry name" value="AcylCo_DH/oxidase_C"/>
</dbReference>
<gene>
    <name evidence="8" type="ORF">VHEMI05514</name>
</gene>
<dbReference type="InterPro" id="IPR052904">
    <property type="entry name" value="Acyl-CoA_dehydrogenase-like"/>
</dbReference>
<dbReference type="SUPFAM" id="SSF47203">
    <property type="entry name" value="Acyl-CoA dehydrogenase C-terminal domain-like"/>
    <property type="match status" value="1"/>
</dbReference>
<feature type="domain" description="Adaptive response protein AidB N-terminal" evidence="7">
    <location>
        <begin position="37"/>
        <end position="156"/>
    </location>
</feature>
<proteinExistence type="inferred from homology"/>
<dbReference type="InterPro" id="IPR009100">
    <property type="entry name" value="AcylCoA_DH/oxidase_NM_dom_sf"/>
</dbReference>
<evidence type="ECO:0000313" key="9">
    <source>
        <dbReference type="Proteomes" id="UP000039046"/>
    </source>
</evidence>
<dbReference type="OrthoDB" id="10251155at2759"/>
<dbReference type="InterPro" id="IPR006091">
    <property type="entry name" value="Acyl-CoA_Oxase/DH_mid-dom"/>
</dbReference>
<evidence type="ECO:0000259" key="6">
    <source>
        <dbReference type="Pfam" id="PF02770"/>
    </source>
</evidence>
<dbReference type="PANTHER" id="PTHR42707:SF2">
    <property type="entry name" value="ACD11 DEHYDROGENASE"/>
    <property type="match status" value="1"/>
</dbReference>
<evidence type="ECO:0000259" key="5">
    <source>
        <dbReference type="Pfam" id="PF00441"/>
    </source>
</evidence>
<feature type="domain" description="Acyl-CoA oxidase/dehydrogenase middle" evidence="6">
    <location>
        <begin position="188"/>
        <end position="302"/>
    </location>
</feature>
<dbReference type="Pfam" id="PF00441">
    <property type="entry name" value="Acyl-CoA_dh_1"/>
    <property type="match status" value="1"/>
</dbReference>
<dbReference type="Pfam" id="PF18158">
    <property type="entry name" value="AidB_N"/>
    <property type="match status" value="1"/>
</dbReference>
<evidence type="ECO:0000256" key="3">
    <source>
        <dbReference type="ARBA" id="ARBA00022827"/>
    </source>
</evidence>
<protein>
    <recommendedName>
        <fullName evidence="10">Acyl-CoA dehydrogenase</fullName>
    </recommendedName>
</protein>
<organism evidence="8 9">
    <name type="scientific">[Torrubiella] hemipterigena</name>
    <dbReference type="NCBI Taxonomy" id="1531966"/>
    <lineage>
        <taxon>Eukaryota</taxon>
        <taxon>Fungi</taxon>
        <taxon>Dikarya</taxon>
        <taxon>Ascomycota</taxon>
        <taxon>Pezizomycotina</taxon>
        <taxon>Sordariomycetes</taxon>
        <taxon>Hypocreomycetidae</taxon>
        <taxon>Hypocreales</taxon>
        <taxon>Clavicipitaceae</taxon>
        <taxon>Clavicipitaceae incertae sedis</taxon>
        <taxon>'Torrubiella' clade</taxon>
    </lineage>
</organism>
<reference evidence="8 9" key="1">
    <citation type="journal article" date="2015" name="Genome Announc.">
        <title>Draft Genome Sequence and Gene Annotation of the Entomopathogenic Fungus Verticillium hemipterigenum.</title>
        <authorList>
            <person name="Horn F."/>
            <person name="Habel A."/>
            <person name="Scharf D.H."/>
            <person name="Dworschak J."/>
            <person name="Brakhage A.A."/>
            <person name="Guthke R."/>
            <person name="Hertweck C."/>
            <person name="Linde J."/>
        </authorList>
    </citation>
    <scope>NUCLEOTIDE SEQUENCE [LARGE SCALE GENOMIC DNA]</scope>
</reference>
<name>A0A0A1T4H8_9HYPO</name>
<evidence type="ECO:0000256" key="4">
    <source>
        <dbReference type="RuleBase" id="RU362125"/>
    </source>
</evidence>
<evidence type="ECO:0000256" key="1">
    <source>
        <dbReference type="ARBA" id="ARBA00009347"/>
    </source>
</evidence>
<dbReference type="Proteomes" id="UP000039046">
    <property type="component" value="Unassembled WGS sequence"/>
</dbReference>
<dbReference type="AlphaFoldDB" id="A0A0A1T4H8"/>
<dbReference type="Gene3D" id="2.40.110.20">
    <property type="match status" value="1"/>
</dbReference>
<dbReference type="InterPro" id="IPR036250">
    <property type="entry name" value="AcylCo_DH-like_C"/>
</dbReference>